<evidence type="ECO:0000313" key="3">
    <source>
        <dbReference type="EMBL" id="ATS17724.1"/>
    </source>
</evidence>
<dbReference type="InterPro" id="IPR001296">
    <property type="entry name" value="Glyco_trans_1"/>
</dbReference>
<evidence type="ECO:0000259" key="1">
    <source>
        <dbReference type="Pfam" id="PF00534"/>
    </source>
</evidence>
<dbReference type="Gene3D" id="3.40.50.2000">
    <property type="entry name" value="Glycogen Phosphorylase B"/>
    <property type="match status" value="2"/>
</dbReference>
<evidence type="ECO:0000259" key="2">
    <source>
        <dbReference type="Pfam" id="PF13477"/>
    </source>
</evidence>
<dbReference type="PANTHER" id="PTHR12526">
    <property type="entry name" value="GLYCOSYLTRANSFERASE"/>
    <property type="match status" value="1"/>
</dbReference>
<proteinExistence type="predicted"/>
<feature type="domain" description="Glycosyl transferase family 1" evidence="1">
    <location>
        <begin position="183"/>
        <end position="338"/>
    </location>
</feature>
<protein>
    <recommendedName>
        <fullName evidence="5">Glycosyltransferase family 1 protein</fullName>
    </recommendedName>
</protein>
<dbReference type="CDD" id="cd03808">
    <property type="entry name" value="GT4_CapM-like"/>
    <property type="match status" value="1"/>
</dbReference>
<organism evidence="3 4">
    <name type="scientific">Parathermosynechococcus lividus PCC 6715</name>
    <dbReference type="NCBI Taxonomy" id="1917166"/>
    <lineage>
        <taxon>Bacteria</taxon>
        <taxon>Bacillati</taxon>
        <taxon>Cyanobacteriota</taxon>
        <taxon>Cyanophyceae</taxon>
        <taxon>Acaryochloridales</taxon>
        <taxon>Thermosynechococcaceae</taxon>
        <taxon>Parathermosynechococcus</taxon>
    </lineage>
</organism>
<sequence>MLLNFRSELIADLANAGLEVHCLAPDFSEVEKSKLNALGAICHSFYLVRNSINPLDDIKSFFSLVKLMKQVNPDSILAISAKPIIWGLLASNFVNVKSRLVLFTGLGYAFTPTDKLKQNLLKNLLTFLYKLTLPFAHKVIFQNPDDCCEITEICGLNQDKTLVIKGTGVNLQEWPFCPPHLTPLTFTLVARLLIEKGILEFLAAAQHLKAIYPQVQFWLIGGLDTNPGSLSQSQIDEFIASGVVEWFGFVNVKDYLPITSVFVLPSYYREGVPRSTQEAMAMGRPVITTDVPGCRETVVDGHNGFLIPPRDVAALIEAMQRFIENPDLIPSMGYNSYQMAVELFDVRKINAQYLKLLREC</sequence>
<evidence type="ECO:0008006" key="5">
    <source>
        <dbReference type="Google" id="ProtNLM"/>
    </source>
</evidence>
<reference evidence="3 4" key="1">
    <citation type="submission" date="2016-11" db="EMBL/GenBank/DDBJ databases">
        <title>Complete genome sequence of thermophilic cyanobacteria strain Synechococcus sp. PCC6715.</title>
        <authorList>
            <person name="Tang J."/>
            <person name="Daroch M."/>
            <person name="Liang Y."/>
            <person name="Jiang D."/>
            <person name="Shah M."/>
        </authorList>
    </citation>
    <scope>NUCLEOTIDE SEQUENCE [LARGE SCALE GENOMIC DNA]</scope>
    <source>
        <strain evidence="3 4">PCC 6715</strain>
    </source>
</reference>
<dbReference type="Proteomes" id="UP000231057">
    <property type="component" value="Chromosome"/>
</dbReference>
<dbReference type="AlphaFoldDB" id="A0A2D2PZP7"/>
<dbReference type="PANTHER" id="PTHR12526:SF638">
    <property type="entry name" value="SPORE COAT PROTEIN SA"/>
    <property type="match status" value="1"/>
</dbReference>
<accession>A0A2D2PZP7</accession>
<feature type="domain" description="Glycosyltransferase subfamily 4-like N-terminal" evidence="2">
    <location>
        <begin position="7"/>
        <end position="143"/>
    </location>
</feature>
<dbReference type="EMBL" id="CP018092">
    <property type="protein sequence ID" value="ATS17724.1"/>
    <property type="molecule type" value="Genomic_DNA"/>
</dbReference>
<dbReference type="Pfam" id="PF00534">
    <property type="entry name" value="Glycos_transf_1"/>
    <property type="match status" value="1"/>
</dbReference>
<evidence type="ECO:0000313" key="4">
    <source>
        <dbReference type="Proteomes" id="UP000231057"/>
    </source>
</evidence>
<dbReference type="Pfam" id="PF13477">
    <property type="entry name" value="Glyco_trans_4_2"/>
    <property type="match status" value="1"/>
</dbReference>
<reference evidence="4" key="2">
    <citation type="journal article" date="2022" name="Front. Microbiol.">
        <title>Comparative Genomic Analysis Revealed Distinct Molecular Components and Organization of CO2-Concentrating Mechanism in Thermophilic Cyanobacteria.</title>
        <authorList>
            <person name="Tang J."/>
            <person name="Zhou H."/>
            <person name="Yao D."/>
            <person name="Riaz S."/>
            <person name="You D."/>
            <person name="Klepacz-Smolka A."/>
            <person name="Daroch M."/>
        </authorList>
    </citation>
    <scope>NUCLEOTIDE SEQUENCE [LARGE SCALE GENOMIC DNA]</scope>
    <source>
        <strain evidence="4">PCC 6715</strain>
    </source>
</reference>
<dbReference type="GO" id="GO:0016757">
    <property type="term" value="F:glycosyltransferase activity"/>
    <property type="evidence" value="ECO:0007669"/>
    <property type="project" value="InterPro"/>
</dbReference>
<name>A0A2D2PZP7_PARLV</name>
<dbReference type="InterPro" id="IPR028098">
    <property type="entry name" value="Glyco_trans_4-like_N"/>
</dbReference>
<gene>
    <name evidence="3" type="ORF">BRW62_02020</name>
</gene>
<dbReference type="SUPFAM" id="SSF53756">
    <property type="entry name" value="UDP-Glycosyltransferase/glycogen phosphorylase"/>
    <property type="match status" value="1"/>
</dbReference>
<keyword evidence="4" id="KW-1185">Reference proteome</keyword>
<dbReference type="KEGG" id="slw:BRW62_02020"/>